<dbReference type="GO" id="GO:0031261">
    <property type="term" value="C:DNA replication preinitiation complex"/>
    <property type="evidence" value="ECO:0007669"/>
    <property type="project" value="TreeGrafter"/>
</dbReference>
<dbReference type="GO" id="GO:0003688">
    <property type="term" value="F:DNA replication origin binding"/>
    <property type="evidence" value="ECO:0007669"/>
    <property type="project" value="TreeGrafter"/>
</dbReference>
<dbReference type="InterPro" id="IPR003874">
    <property type="entry name" value="CDC45"/>
</dbReference>
<comment type="similarity">
    <text evidence="2">Belongs to the CDC45 family.</text>
</comment>
<evidence type="ECO:0000256" key="3">
    <source>
        <dbReference type="ARBA" id="ARBA00022705"/>
    </source>
</evidence>
<dbReference type="AlphaFoldDB" id="A0A9D4MWC2"/>
<name>A0A9D4MWC2_DREPO</name>
<gene>
    <name evidence="6" type="ORF">DPMN_007713</name>
</gene>
<reference evidence="6" key="2">
    <citation type="submission" date="2020-11" db="EMBL/GenBank/DDBJ databases">
        <authorList>
            <person name="McCartney M.A."/>
            <person name="Auch B."/>
            <person name="Kono T."/>
            <person name="Mallez S."/>
            <person name="Becker A."/>
            <person name="Gohl D.M."/>
            <person name="Silverstein K.A.T."/>
            <person name="Koren S."/>
            <person name="Bechman K.B."/>
            <person name="Herman A."/>
            <person name="Abrahante J.E."/>
            <person name="Garbe J."/>
        </authorList>
    </citation>
    <scope>NUCLEOTIDE SEQUENCE</scope>
    <source>
        <strain evidence="6">Duluth1</strain>
        <tissue evidence="6">Whole animal</tissue>
    </source>
</reference>
<keyword evidence="5" id="KW-0131">Cell cycle</keyword>
<dbReference type="PANTHER" id="PTHR10507">
    <property type="entry name" value="CDC45-RELATED PROTEIN"/>
    <property type="match status" value="1"/>
</dbReference>
<dbReference type="GO" id="GO:0000727">
    <property type="term" value="P:double-strand break repair via break-induced replication"/>
    <property type="evidence" value="ECO:0007669"/>
    <property type="project" value="TreeGrafter"/>
</dbReference>
<evidence type="ECO:0000313" key="7">
    <source>
        <dbReference type="Proteomes" id="UP000828390"/>
    </source>
</evidence>
<proteinExistence type="inferred from homology"/>
<keyword evidence="4" id="KW-0539">Nucleus</keyword>
<dbReference type="Pfam" id="PF02724">
    <property type="entry name" value="CDC45"/>
    <property type="match status" value="1"/>
</dbReference>
<dbReference type="GO" id="GO:0003697">
    <property type="term" value="F:single-stranded DNA binding"/>
    <property type="evidence" value="ECO:0007669"/>
    <property type="project" value="TreeGrafter"/>
</dbReference>
<evidence type="ECO:0000313" key="6">
    <source>
        <dbReference type="EMBL" id="KAH3883746.1"/>
    </source>
</evidence>
<evidence type="ECO:0000256" key="4">
    <source>
        <dbReference type="ARBA" id="ARBA00023242"/>
    </source>
</evidence>
<protein>
    <submittedName>
        <fullName evidence="6">Uncharacterized protein</fullName>
    </submittedName>
</protein>
<dbReference type="GO" id="GO:1902977">
    <property type="term" value="P:mitotic DNA replication preinitiation complex assembly"/>
    <property type="evidence" value="ECO:0007669"/>
    <property type="project" value="TreeGrafter"/>
</dbReference>
<dbReference type="GO" id="GO:0003682">
    <property type="term" value="F:chromatin binding"/>
    <property type="evidence" value="ECO:0007669"/>
    <property type="project" value="TreeGrafter"/>
</dbReference>
<accession>A0A9D4MWC2</accession>
<organism evidence="6 7">
    <name type="scientific">Dreissena polymorpha</name>
    <name type="common">Zebra mussel</name>
    <name type="synonym">Mytilus polymorpha</name>
    <dbReference type="NCBI Taxonomy" id="45954"/>
    <lineage>
        <taxon>Eukaryota</taxon>
        <taxon>Metazoa</taxon>
        <taxon>Spiralia</taxon>
        <taxon>Lophotrochozoa</taxon>
        <taxon>Mollusca</taxon>
        <taxon>Bivalvia</taxon>
        <taxon>Autobranchia</taxon>
        <taxon>Heteroconchia</taxon>
        <taxon>Euheterodonta</taxon>
        <taxon>Imparidentia</taxon>
        <taxon>Neoheterodontei</taxon>
        <taxon>Myida</taxon>
        <taxon>Dreissenoidea</taxon>
        <taxon>Dreissenidae</taxon>
        <taxon>Dreissena</taxon>
    </lineage>
</organism>
<evidence type="ECO:0000256" key="1">
    <source>
        <dbReference type="ARBA" id="ARBA00004123"/>
    </source>
</evidence>
<sequence length="350" mass="39372">MSPGLITSKCDGTAVTCFHAESQVSVMALQSHVSRLNHKDNEDIISISCLKIQYDDELQLSLYRHWSLFESLCHSINMACKFKVWTLKGQKRLHEFLAEMGLPLTQCKQKFASMDSSLKTNIRTMIQENMNKYGLVDEDVILPSFFAQYGFKNKLCATDVTYVTAAILENMEKGASATDCFLKASDVLSRSNTVAMEKGIELARRQLQAIIAQVQTFLDMHQVISAGPFLYAFMQEGASIVKIFAHPQCIMRLARFTLEAHCSVSRNKKSRNLPLVLGVPLDGEQGTMLVTGIPPLSMDDERKNFFGKAFEQAAASTNCRTSHDFFDTYMMEMKSDDRSKFFDALISLLN</sequence>
<dbReference type="Proteomes" id="UP000828390">
    <property type="component" value="Unassembled WGS sequence"/>
</dbReference>
<comment type="subcellular location">
    <subcellularLocation>
        <location evidence="1">Nucleus</location>
    </subcellularLocation>
</comment>
<keyword evidence="3" id="KW-0235">DNA replication</keyword>
<dbReference type="GO" id="GO:0006270">
    <property type="term" value="P:DNA replication initiation"/>
    <property type="evidence" value="ECO:0007669"/>
    <property type="project" value="InterPro"/>
</dbReference>
<evidence type="ECO:0000256" key="5">
    <source>
        <dbReference type="ARBA" id="ARBA00023306"/>
    </source>
</evidence>
<dbReference type="EMBL" id="JAIWYP010000001">
    <property type="protein sequence ID" value="KAH3883746.1"/>
    <property type="molecule type" value="Genomic_DNA"/>
</dbReference>
<evidence type="ECO:0000256" key="2">
    <source>
        <dbReference type="ARBA" id="ARBA00010727"/>
    </source>
</evidence>
<keyword evidence="7" id="KW-1185">Reference proteome</keyword>
<reference evidence="6" key="1">
    <citation type="journal article" date="2019" name="bioRxiv">
        <title>The Genome of the Zebra Mussel, Dreissena polymorpha: A Resource for Invasive Species Research.</title>
        <authorList>
            <person name="McCartney M.A."/>
            <person name="Auch B."/>
            <person name="Kono T."/>
            <person name="Mallez S."/>
            <person name="Zhang Y."/>
            <person name="Obille A."/>
            <person name="Becker A."/>
            <person name="Abrahante J.E."/>
            <person name="Garbe J."/>
            <person name="Badalamenti J.P."/>
            <person name="Herman A."/>
            <person name="Mangelson H."/>
            <person name="Liachko I."/>
            <person name="Sullivan S."/>
            <person name="Sone E.D."/>
            <person name="Koren S."/>
            <person name="Silverstein K.A.T."/>
            <person name="Beckman K.B."/>
            <person name="Gohl D.M."/>
        </authorList>
    </citation>
    <scope>NUCLEOTIDE SEQUENCE</scope>
    <source>
        <strain evidence="6">Duluth1</strain>
        <tissue evidence="6">Whole animal</tissue>
    </source>
</reference>
<comment type="caution">
    <text evidence="6">The sequence shown here is derived from an EMBL/GenBank/DDBJ whole genome shotgun (WGS) entry which is preliminary data.</text>
</comment>
<dbReference type="PANTHER" id="PTHR10507:SF0">
    <property type="entry name" value="CELL DIVISION CONTROL PROTEIN 45 HOMOLOG"/>
    <property type="match status" value="1"/>
</dbReference>